<evidence type="ECO:0000313" key="2">
    <source>
        <dbReference type="Proteomes" id="UP001064027"/>
    </source>
</evidence>
<name>A0ACD4CCN6_9BACI</name>
<protein>
    <submittedName>
        <fullName evidence="1">YdcF family protein</fullName>
    </submittedName>
</protein>
<keyword evidence="2" id="KW-1185">Reference proteome</keyword>
<accession>A0ACD4CCN6</accession>
<sequence length="209" mass="23877">MYISKINQEHLTYDQMTQLLFSSIHDDQLKGDCIFVAGSSKAVKYRLPKAVELYKQGRAGKILFSGGVKWQGNEYTEAEELKRGAISLGVPEKDILIETVSLHTLENVLASLLVLNREFHLHNTRRLLVVTTSYHMRRLHLTLKTYMPEWISFTLCPVDDDNTNEDNWFLSETGVKRVQGETGKLIRYVKQGALKDEDVDIHLNKGANI</sequence>
<proteinExistence type="predicted"/>
<dbReference type="Proteomes" id="UP001064027">
    <property type="component" value="Chromosome"/>
</dbReference>
<gene>
    <name evidence="1" type="ORF">N5C46_09370</name>
</gene>
<dbReference type="EMBL" id="CP104558">
    <property type="protein sequence ID" value="UXH46232.1"/>
    <property type="molecule type" value="Genomic_DNA"/>
</dbReference>
<evidence type="ECO:0000313" key="1">
    <source>
        <dbReference type="EMBL" id="UXH46232.1"/>
    </source>
</evidence>
<organism evidence="1 2">
    <name type="scientific">Rossellomorea vietnamensis</name>
    <dbReference type="NCBI Taxonomy" id="218284"/>
    <lineage>
        <taxon>Bacteria</taxon>
        <taxon>Bacillati</taxon>
        <taxon>Bacillota</taxon>
        <taxon>Bacilli</taxon>
        <taxon>Bacillales</taxon>
        <taxon>Bacillaceae</taxon>
        <taxon>Rossellomorea</taxon>
    </lineage>
</organism>
<reference evidence="1" key="1">
    <citation type="submission" date="2022-09" db="EMBL/GenBank/DDBJ databases">
        <title>Complete genome sequence of Rossellomorea vietnamensis strain RL-WG62, a newly isolated PGPR with the potential for plant salinity stress alleviation.</title>
        <authorList>
            <person name="Ren L."/>
            <person name="Wang G."/>
            <person name="Hu H."/>
        </authorList>
    </citation>
    <scope>NUCLEOTIDE SEQUENCE</scope>
    <source>
        <strain evidence="1">RL-WG62</strain>
    </source>
</reference>